<dbReference type="PANTHER" id="PTHR30146:SF109">
    <property type="entry name" value="HTH-TYPE TRANSCRIPTIONAL REGULATOR GALS"/>
    <property type="match status" value="1"/>
</dbReference>
<organism evidence="5 6">
    <name type="scientific">Paractinoplanes ovalisporus</name>
    <dbReference type="NCBI Taxonomy" id="2810368"/>
    <lineage>
        <taxon>Bacteria</taxon>
        <taxon>Bacillati</taxon>
        <taxon>Actinomycetota</taxon>
        <taxon>Actinomycetes</taxon>
        <taxon>Micromonosporales</taxon>
        <taxon>Micromonosporaceae</taxon>
        <taxon>Paractinoplanes</taxon>
    </lineage>
</organism>
<protein>
    <submittedName>
        <fullName evidence="5">LacI family DNA-binding transcriptional regulator</fullName>
    </submittedName>
</protein>
<keyword evidence="2 5" id="KW-0238">DNA-binding</keyword>
<dbReference type="InterPro" id="IPR010982">
    <property type="entry name" value="Lambda_DNA-bd_dom_sf"/>
</dbReference>
<keyword evidence="3" id="KW-0804">Transcription</keyword>
<dbReference type="CDD" id="cd06267">
    <property type="entry name" value="PBP1_LacI_sugar_binding-like"/>
    <property type="match status" value="1"/>
</dbReference>
<dbReference type="CDD" id="cd01392">
    <property type="entry name" value="HTH_LacI"/>
    <property type="match status" value="1"/>
</dbReference>
<dbReference type="Gene3D" id="3.40.50.2300">
    <property type="match status" value="2"/>
</dbReference>
<name>A0ABS2AFM5_9ACTN</name>
<keyword evidence="6" id="KW-1185">Reference proteome</keyword>
<dbReference type="PANTHER" id="PTHR30146">
    <property type="entry name" value="LACI-RELATED TRANSCRIPTIONAL REPRESSOR"/>
    <property type="match status" value="1"/>
</dbReference>
<accession>A0ABS2AFM5</accession>
<dbReference type="InterPro" id="IPR028082">
    <property type="entry name" value="Peripla_BP_I"/>
</dbReference>
<dbReference type="SMART" id="SM00354">
    <property type="entry name" value="HTH_LACI"/>
    <property type="match status" value="1"/>
</dbReference>
<evidence type="ECO:0000256" key="2">
    <source>
        <dbReference type="ARBA" id="ARBA00023125"/>
    </source>
</evidence>
<comment type="caution">
    <text evidence="5">The sequence shown here is derived from an EMBL/GenBank/DDBJ whole genome shotgun (WGS) entry which is preliminary data.</text>
</comment>
<evidence type="ECO:0000256" key="3">
    <source>
        <dbReference type="ARBA" id="ARBA00023163"/>
    </source>
</evidence>
<dbReference type="PRINTS" id="PR00036">
    <property type="entry name" value="HTHLACI"/>
</dbReference>
<dbReference type="PROSITE" id="PS00356">
    <property type="entry name" value="HTH_LACI_1"/>
    <property type="match status" value="1"/>
</dbReference>
<gene>
    <name evidence="5" type="ORF">JIG36_21835</name>
</gene>
<evidence type="ECO:0000259" key="4">
    <source>
        <dbReference type="PROSITE" id="PS50932"/>
    </source>
</evidence>
<keyword evidence="1" id="KW-0805">Transcription regulation</keyword>
<dbReference type="InterPro" id="IPR046335">
    <property type="entry name" value="LacI/GalR-like_sensor"/>
</dbReference>
<dbReference type="EMBL" id="JAENHP010000006">
    <property type="protein sequence ID" value="MBM2618203.1"/>
    <property type="molecule type" value="Genomic_DNA"/>
</dbReference>
<reference evidence="5 6" key="1">
    <citation type="submission" date="2021-01" db="EMBL/GenBank/DDBJ databases">
        <title>Actinoplanes sp. nov. LDG1-06 isolated from lichen.</title>
        <authorList>
            <person name="Saeng-In P."/>
            <person name="Phongsopitanun W."/>
            <person name="Kanchanasin P."/>
            <person name="Yuki M."/>
            <person name="Kudo T."/>
            <person name="Ohkuma M."/>
            <person name="Tanasupawat S."/>
        </authorList>
    </citation>
    <scope>NUCLEOTIDE SEQUENCE [LARGE SCALE GENOMIC DNA]</scope>
    <source>
        <strain evidence="5 6">LDG1-06</strain>
    </source>
</reference>
<dbReference type="PROSITE" id="PS50932">
    <property type="entry name" value="HTH_LACI_2"/>
    <property type="match status" value="1"/>
</dbReference>
<dbReference type="Gene3D" id="1.10.260.40">
    <property type="entry name" value="lambda repressor-like DNA-binding domains"/>
    <property type="match status" value="1"/>
</dbReference>
<dbReference type="GO" id="GO:0003677">
    <property type="term" value="F:DNA binding"/>
    <property type="evidence" value="ECO:0007669"/>
    <property type="project" value="UniProtKB-KW"/>
</dbReference>
<evidence type="ECO:0000313" key="5">
    <source>
        <dbReference type="EMBL" id="MBM2618203.1"/>
    </source>
</evidence>
<dbReference type="SUPFAM" id="SSF53822">
    <property type="entry name" value="Periplasmic binding protein-like I"/>
    <property type="match status" value="1"/>
</dbReference>
<dbReference type="Pfam" id="PF13377">
    <property type="entry name" value="Peripla_BP_3"/>
    <property type="match status" value="1"/>
</dbReference>
<sequence>MLHSVINIDGGRRMTPQRPTMNDVARTAGVSLKTVSRVVNGETTVAPDLVARVQAAVESLDYRPHVGATMLRRHDRSTRTIGVLLDDVSHPFSAALHRAVEDQARSRGIHVLTGSLDHDPVRERDLAAAFAERQTDGLILAPSGAELEPHTMPVVFVDRIPAGATGDTVVSTNVSGAAGAVRHLIAHGHRQIGFLGGHRHLSTARDRYRGYQRALGRRAGPAVHDLHDPTEAEKAAIAMLRGPGAPTALFAARSTVTFGAVRALRRLGRQHAVALVGFGDFPLADLLDPPVTVVAQDPARMGRTAAEALFERIDGYDGAPREIRIPTTLIPRGSGEL</sequence>
<dbReference type="Pfam" id="PF00356">
    <property type="entry name" value="LacI"/>
    <property type="match status" value="1"/>
</dbReference>
<feature type="domain" description="HTH lacI-type" evidence="4">
    <location>
        <begin position="19"/>
        <end position="73"/>
    </location>
</feature>
<proteinExistence type="predicted"/>
<evidence type="ECO:0000256" key="1">
    <source>
        <dbReference type="ARBA" id="ARBA00023015"/>
    </source>
</evidence>
<dbReference type="InterPro" id="IPR000843">
    <property type="entry name" value="HTH_LacI"/>
</dbReference>
<dbReference type="SUPFAM" id="SSF47413">
    <property type="entry name" value="lambda repressor-like DNA-binding domains"/>
    <property type="match status" value="1"/>
</dbReference>
<evidence type="ECO:0000313" key="6">
    <source>
        <dbReference type="Proteomes" id="UP000632138"/>
    </source>
</evidence>
<dbReference type="Proteomes" id="UP000632138">
    <property type="component" value="Unassembled WGS sequence"/>
</dbReference>